<name>A0ABP9CBP4_9ACTN</name>
<accession>A0ABP9CBP4</accession>
<dbReference type="EMBL" id="BAABIG010000041">
    <property type="protein sequence ID" value="GAA4807429.1"/>
    <property type="molecule type" value="Genomic_DNA"/>
</dbReference>
<feature type="transmembrane region" description="Helical" evidence="2">
    <location>
        <begin position="227"/>
        <end position="245"/>
    </location>
</feature>
<feature type="region of interest" description="Disordered" evidence="1">
    <location>
        <begin position="1"/>
        <end position="99"/>
    </location>
</feature>
<evidence type="ECO:0000313" key="4">
    <source>
        <dbReference type="Proteomes" id="UP001501265"/>
    </source>
</evidence>
<evidence type="ECO:0000256" key="2">
    <source>
        <dbReference type="SAM" id="Phobius"/>
    </source>
</evidence>
<feature type="transmembrane region" description="Helical" evidence="2">
    <location>
        <begin position="285"/>
        <end position="306"/>
    </location>
</feature>
<keyword evidence="2" id="KW-1133">Transmembrane helix</keyword>
<feature type="transmembrane region" description="Helical" evidence="2">
    <location>
        <begin position="124"/>
        <end position="146"/>
    </location>
</feature>
<feature type="compositionally biased region" description="Pro residues" evidence="1">
    <location>
        <begin position="33"/>
        <end position="49"/>
    </location>
</feature>
<comment type="caution">
    <text evidence="3">The sequence shown here is derived from an EMBL/GenBank/DDBJ whole genome shotgun (WGS) entry which is preliminary data.</text>
</comment>
<proteinExistence type="predicted"/>
<protein>
    <recommendedName>
        <fullName evidence="5">ATP/GTP-binding protein</fullName>
    </recommendedName>
</protein>
<dbReference type="Proteomes" id="UP001501265">
    <property type="component" value="Unassembled WGS sequence"/>
</dbReference>
<keyword evidence="4" id="KW-1185">Reference proteome</keyword>
<sequence>MDSDGNPDARGTHADRVPPAPALPPSAGWARPAVPPPPNRAPGTPPVPQQAPQQQAPQQMDRQWTDRQQMDRQTDRQTDRQVPQQVPRSGSAVVGWLDTPRPAARPGIWRYGHRPPEREVTEKLAPVTVAGMLIPLALAVVVWSFWHRGVVPYQFVLLRMFTPDDWWWGGTLASPKVFEDRALPAPGAEALVVYDGVFFVLLVLAVAALGSWRAIVGHYVGRRTQPARALTALLLALVALSLVFPEAFPGVGWSAVPVVAPLLSLTALISGDYEPMTSLLFTDTLYAVVTALVVWPFARLGAWWPYLRERLAARRAGAEPTAVPDRPRSHWPDLRDAGQYEAAELLTAEVAGGRMNDVDCVRVEHAFALARRSAGLDAFRQQVLHRGGAAWTHPSGARDLPRRAARHDLLAGQVRIGRWAAAERAPRSYDGAEAALDPGVLGTSLLAVGPPGSGKTRTLVEPVTEALALQALTGRCAVVAVSAAGRPLGADDAFDVIVRIGDPSSVHDLDPYAESDDPDEAAAVLAEALVGDLDTVGGQGAATALAQLLGPYRAVHGRFPALPELRELLEGEETALTALREALAANGNGVMLRELDARLRQTGTPGDAGRALADRLGLLNRPVFADFFGGGGPSRPFSLRALAHHPLRVRVDLPARGHEEAGRLITRLVLAQFTSVVRDGGGREGAGHEARRSHFAALVLDDATGAVTARSVRGIQALRGQRAGVLLTLRTVADVPEALHGPLYGAVGCRMAFCGVTTWDGGRFAQAWGTEWVETTEVAKHTVFADQPMTRALHALRKLVTGKAVTTDAVTVRQVERERWSASELAHAVPPGHAVLSLTTVEGEHAPPLLVDLRG</sequence>
<evidence type="ECO:0000256" key="1">
    <source>
        <dbReference type="SAM" id="MobiDB-lite"/>
    </source>
</evidence>
<dbReference type="RefSeq" id="WP_345621449.1">
    <property type="nucleotide sequence ID" value="NZ_BAABIG010000041.1"/>
</dbReference>
<gene>
    <name evidence="3" type="ORF">GCM10023220_42050</name>
</gene>
<feature type="compositionally biased region" description="Basic and acidic residues" evidence="1">
    <location>
        <begin position="63"/>
        <end position="79"/>
    </location>
</feature>
<organism evidence="3 4">
    <name type="scientific">Streptomyces ziwulingensis</name>
    <dbReference type="NCBI Taxonomy" id="1045501"/>
    <lineage>
        <taxon>Bacteria</taxon>
        <taxon>Bacillati</taxon>
        <taxon>Actinomycetota</taxon>
        <taxon>Actinomycetes</taxon>
        <taxon>Kitasatosporales</taxon>
        <taxon>Streptomycetaceae</taxon>
        <taxon>Streptomyces</taxon>
    </lineage>
</organism>
<feature type="compositionally biased region" description="Low complexity" evidence="1">
    <location>
        <begin position="50"/>
        <end position="62"/>
    </location>
</feature>
<feature type="transmembrane region" description="Helical" evidence="2">
    <location>
        <begin position="251"/>
        <end position="273"/>
    </location>
</feature>
<reference evidence="4" key="1">
    <citation type="journal article" date="2019" name="Int. J. Syst. Evol. Microbiol.">
        <title>The Global Catalogue of Microorganisms (GCM) 10K type strain sequencing project: providing services to taxonomists for standard genome sequencing and annotation.</title>
        <authorList>
            <consortium name="The Broad Institute Genomics Platform"/>
            <consortium name="The Broad Institute Genome Sequencing Center for Infectious Disease"/>
            <person name="Wu L."/>
            <person name="Ma J."/>
        </authorList>
    </citation>
    <scope>NUCLEOTIDE SEQUENCE [LARGE SCALE GENOMIC DNA]</scope>
    <source>
        <strain evidence="4">JCM 18081</strain>
    </source>
</reference>
<feature type="transmembrane region" description="Helical" evidence="2">
    <location>
        <begin position="191"/>
        <end position="215"/>
    </location>
</feature>
<dbReference type="InterPro" id="IPR027417">
    <property type="entry name" value="P-loop_NTPase"/>
</dbReference>
<dbReference type="SUPFAM" id="SSF52540">
    <property type="entry name" value="P-loop containing nucleoside triphosphate hydrolases"/>
    <property type="match status" value="1"/>
</dbReference>
<keyword evidence="2" id="KW-0472">Membrane</keyword>
<evidence type="ECO:0000313" key="3">
    <source>
        <dbReference type="EMBL" id="GAA4807429.1"/>
    </source>
</evidence>
<keyword evidence="2" id="KW-0812">Transmembrane</keyword>
<evidence type="ECO:0008006" key="5">
    <source>
        <dbReference type="Google" id="ProtNLM"/>
    </source>
</evidence>